<dbReference type="Pfam" id="PF00086">
    <property type="entry name" value="Thyroglobulin_1"/>
    <property type="match status" value="1"/>
</dbReference>
<evidence type="ECO:0000256" key="2">
    <source>
        <dbReference type="PROSITE-ProRule" id="PRU00500"/>
    </source>
</evidence>
<dbReference type="AlphaFoldDB" id="A0AAJ7X1L7"/>
<gene>
    <name evidence="5" type="primary">LOC116946666</name>
</gene>
<dbReference type="KEGG" id="pmrn:116946666"/>
<evidence type="ECO:0000256" key="1">
    <source>
        <dbReference type="ARBA" id="ARBA00023157"/>
    </source>
</evidence>
<dbReference type="CDD" id="cd00191">
    <property type="entry name" value="TY"/>
    <property type="match status" value="1"/>
</dbReference>
<comment type="caution">
    <text evidence="2">Lacks conserved residue(s) required for the propagation of feature annotation.</text>
</comment>
<keyword evidence="4" id="KW-1185">Reference proteome</keyword>
<organism evidence="4 5">
    <name type="scientific">Petromyzon marinus</name>
    <name type="common">Sea lamprey</name>
    <dbReference type="NCBI Taxonomy" id="7757"/>
    <lineage>
        <taxon>Eukaryota</taxon>
        <taxon>Metazoa</taxon>
        <taxon>Chordata</taxon>
        <taxon>Craniata</taxon>
        <taxon>Vertebrata</taxon>
        <taxon>Cyclostomata</taxon>
        <taxon>Hyperoartia</taxon>
        <taxon>Petromyzontiformes</taxon>
        <taxon>Petromyzontidae</taxon>
        <taxon>Petromyzon</taxon>
    </lineage>
</organism>
<sequence>MFPELSLYPSLRGPPEVLNFSGSSGRFLRNPEVVWKILTENASFVYTGDYAEFSGRYADFESRLCWCVDAAGHEIDGTRTASPGQLPKCPGACHLAAADVSRYLQQADLLIGSAGASSAGEGVAFGRGLAFTEDELLGSPLGLGDVKGEVAAVLAGGTGYAVRLAAQAGEARALVARPLVARPLVARPLVARPLVARPLVARPLEARPLVARPLGTCGWR</sequence>
<proteinExistence type="predicted"/>
<protein>
    <submittedName>
        <fullName evidence="5">Thyroglobulin-like</fullName>
    </submittedName>
</protein>
<keyword evidence="1" id="KW-1015">Disulfide bond</keyword>
<dbReference type="Proteomes" id="UP001318040">
    <property type="component" value="Chromosome 27"/>
</dbReference>
<accession>A0AAJ7X1L7</accession>
<dbReference type="SUPFAM" id="SSF57610">
    <property type="entry name" value="Thyroglobulin type-1 domain"/>
    <property type="match status" value="1"/>
</dbReference>
<name>A0AAJ7X1L7_PETMA</name>
<dbReference type="SMART" id="SM00211">
    <property type="entry name" value="TY"/>
    <property type="match status" value="1"/>
</dbReference>
<reference evidence="5" key="1">
    <citation type="submission" date="2025-08" db="UniProtKB">
        <authorList>
            <consortium name="RefSeq"/>
        </authorList>
    </citation>
    <scope>IDENTIFICATION</scope>
    <source>
        <tissue evidence="5">Sperm</tissue>
    </source>
</reference>
<evidence type="ECO:0000259" key="3">
    <source>
        <dbReference type="PROSITE" id="PS51162"/>
    </source>
</evidence>
<dbReference type="PROSITE" id="PS51162">
    <property type="entry name" value="THYROGLOBULIN_1_2"/>
    <property type="match status" value="1"/>
</dbReference>
<evidence type="ECO:0000313" key="4">
    <source>
        <dbReference type="Proteomes" id="UP001318040"/>
    </source>
</evidence>
<feature type="domain" description="Thyroglobulin type-1" evidence="3">
    <location>
        <begin position="38"/>
        <end position="89"/>
    </location>
</feature>
<dbReference type="RefSeq" id="XP_032817732.1">
    <property type="nucleotide sequence ID" value="XM_032961841.1"/>
</dbReference>
<evidence type="ECO:0000313" key="5">
    <source>
        <dbReference type="RefSeq" id="XP_032817732.1"/>
    </source>
</evidence>
<dbReference type="InterPro" id="IPR000716">
    <property type="entry name" value="Thyroglobulin_1"/>
</dbReference>
<dbReference type="Gene3D" id="4.10.800.10">
    <property type="entry name" value="Thyroglobulin type-1"/>
    <property type="match status" value="1"/>
</dbReference>
<dbReference type="InterPro" id="IPR036857">
    <property type="entry name" value="Thyroglobulin_1_sf"/>
</dbReference>